<accession>A0ABX8TNI0</accession>
<evidence type="ECO:0000256" key="1">
    <source>
        <dbReference type="ARBA" id="ARBA00005622"/>
    </source>
</evidence>
<protein>
    <submittedName>
        <fullName evidence="3">Prolyl oligopeptidase family serine peptidase</fullName>
    </submittedName>
</protein>
<dbReference type="InterPro" id="IPR052558">
    <property type="entry name" value="Siderophore_Hydrolase_D"/>
</dbReference>
<proteinExistence type="inferred from homology"/>
<evidence type="ECO:0000313" key="3">
    <source>
        <dbReference type="EMBL" id="QYC11627.1"/>
    </source>
</evidence>
<dbReference type="InterPro" id="IPR000801">
    <property type="entry name" value="Esterase-like"/>
</dbReference>
<evidence type="ECO:0000256" key="2">
    <source>
        <dbReference type="ARBA" id="ARBA00022801"/>
    </source>
</evidence>
<dbReference type="PANTHER" id="PTHR40841:SF2">
    <property type="entry name" value="SIDEROPHORE-DEGRADING ESTERASE (EUROFUNG)"/>
    <property type="match status" value="1"/>
</dbReference>
<comment type="similarity">
    <text evidence="1">Belongs to the esterase D family.</text>
</comment>
<keyword evidence="2" id="KW-0378">Hydrolase</keyword>
<dbReference type="EMBL" id="CP080034">
    <property type="protein sequence ID" value="QYC11627.1"/>
    <property type="molecule type" value="Genomic_DNA"/>
</dbReference>
<dbReference type="PANTHER" id="PTHR40841">
    <property type="entry name" value="SIDEROPHORE TRIACETYLFUSARININE C ESTERASE"/>
    <property type="match status" value="1"/>
</dbReference>
<keyword evidence="4" id="KW-1185">Reference proteome</keyword>
<reference evidence="3 4" key="1">
    <citation type="submission" date="2021-07" db="EMBL/GenBank/DDBJ databases">
        <title>Isolation and characterization of bacteria from a gold mining with a capacity of golden bioaccumulation.</title>
        <authorList>
            <person name="Yang X.J."/>
        </authorList>
    </citation>
    <scope>NUCLEOTIDE SEQUENCE [LARGE SCALE GENOMIC DNA]</scope>
    <source>
        <strain evidence="3 4">Au29</strain>
    </source>
</reference>
<gene>
    <name evidence="3" type="ORF">KWG56_06580</name>
</gene>
<dbReference type="Proteomes" id="UP000824334">
    <property type="component" value="Chromosome"/>
</dbReference>
<dbReference type="RefSeq" id="WP_219354181.1">
    <property type="nucleotide sequence ID" value="NZ_CP080034.1"/>
</dbReference>
<sequence length="247" mass="26830">MTLAADLDWTPHQPARQQARDIVTADERRYRIVVSTPEAPAPAQGYPSILVLDGVQHFAAMSDGASALSRRPQKTGVEPMVVIGVFHGDGRALDADARSRDYTSVAPPQGEQVGKAFGGAEAFRRTLTDVVLPLVSDYLPLDPSRRALFGHSLGGLFVLEALAQQPDLFSRWVSISPSLWWRDDLRLEGGDALLLGIGEREQRRDMVGRTQAFAQRSSARLLIAPNADHGSAPLALLPDALRHATAR</sequence>
<dbReference type="Pfam" id="PF00756">
    <property type="entry name" value="Esterase"/>
    <property type="match status" value="1"/>
</dbReference>
<dbReference type="GeneID" id="94374922"/>
<organism evidence="3 4">
    <name type="scientific">Brevundimonas nasdae</name>
    <dbReference type="NCBI Taxonomy" id="172043"/>
    <lineage>
        <taxon>Bacteria</taxon>
        <taxon>Pseudomonadati</taxon>
        <taxon>Pseudomonadota</taxon>
        <taxon>Alphaproteobacteria</taxon>
        <taxon>Caulobacterales</taxon>
        <taxon>Caulobacteraceae</taxon>
        <taxon>Brevundimonas</taxon>
    </lineage>
</organism>
<evidence type="ECO:0000313" key="4">
    <source>
        <dbReference type="Proteomes" id="UP000824334"/>
    </source>
</evidence>
<name>A0ABX8TNI0_9CAUL</name>